<dbReference type="NCBIfam" id="TIGR00333">
    <property type="entry name" value="nrdI"/>
    <property type="match status" value="1"/>
</dbReference>
<evidence type="ECO:0000256" key="3">
    <source>
        <dbReference type="ARBA" id="ARBA00020129"/>
    </source>
</evidence>
<dbReference type="OrthoDB" id="350535at2"/>
<dbReference type="InterPro" id="IPR029039">
    <property type="entry name" value="Flavoprotein-like_sf"/>
</dbReference>
<dbReference type="HAMAP" id="MF_00128">
    <property type="entry name" value="NrdI"/>
    <property type="match status" value="1"/>
</dbReference>
<dbReference type="AlphaFoldDB" id="A0A2S0KKS0"/>
<reference evidence="5 6" key="1">
    <citation type="submission" date="2018-03" db="EMBL/GenBank/DDBJ databases">
        <title>Characteristics and genome of n-alkane degrading marine bacteria Gordonia iterans isolated from crude oil contaminated in Tae-an, South Korea.</title>
        <authorList>
            <person name="Lee S.-S."/>
            <person name="Kim H."/>
        </authorList>
    </citation>
    <scope>NUCLEOTIDE SEQUENCE [LARGE SCALE GENOMIC DNA]</scope>
    <source>
        <strain evidence="5 6">Co17</strain>
    </source>
</reference>
<dbReference type="PANTHER" id="PTHR37297:SF1">
    <property type="entry name" value="PROTEIN NRDI"/>
    <property type="match status" value="1"/>
</dbReference>
<organism evidence="5 6">
    <name type="scientific">Gordonia iterans</name>
    <dbReference type="NCBI Taxonomy" id="1004901"/>
    <lineage>
        <taxon>Bacteria</taxon>
        <taxon>Bacillati</taxon>
        <taxon>Actinomycetota</taxon>
        <taxon>Actinomycetes</taxon>
        <taxon>Mycobacteriales</taxon>
        <taxon>Gordoniaceae</taxon>
        <taxon>Gordonia</taxon>
    </lineage>
</organism>
<dbReference type="Pfam" id="PF07972">
    <property type="entry name" value="Flavodoxin_NdrI"/>
    <property type="match status" value="1"/>
</dbReference>
<dbReference type="RefSeq" id="WP_105943985.1">
    <property type="nucleotide sequence ID" value="NZ_CP027433.1"/>
</dbReference>
<dbReference type="InterPro" id="IPR004465">
    <property type="entry name" value="RNR_NrdI"/>
</dbReference>
<accession>A0A2S0KKS0</accession>
<comment type="function">
    <text evidence="1 4">Probably involved in ribonucleotide reductase function.</text>
</comment>
<evidence type="ECO:0000256" key="4">
    <source>
        <dbReference type="HAMAP-Rule" id="MF_00128"/>
    </source>
</evidence>
<proteinExistence type="inferred from homology"/>
<protein>
    <recommendedName>
        <fullName evidence="3 4">Protein NrdI</fullName>
    </recommendedName>
</protein>
<dbReference type="PIRSF" id="PIRSF005087">
    <property type="entry name" value="NrdI"/>
    <property type="match status" value="1"/>
</dbReference>
<evidence type="ECO:0000256" key="1">
    <source>
        <dbReference type="ARBA" id="ARBA00003999"/>
    </source>
</evidence>
<dbReference type="GO" id="GO:0010181">
    <property type="term" value="F:FMN binding"/>
    <property type="evidence" value="ECO:0007669"/>
    <property type="project" value="InterPro"/>
</dbReference>
<sequence>MSDRPAHDVPGAGAHEGLPQIVYFSSVSENTHRFVQKLGAPAQRIPLIDRDGLFRVDRPYVLISPTYGGGKISDLGAVQAHAGGGYVPKQVIRFLNNEHNRSLIRGVIAAGNTNFGEEFCLAGEIIARKCQVPYLYRFELMGTEHDVDRVRSGLAEFAAGPAFRR</sequence>
<dbReference type="KEGG" id="git:C6V83_14600"/>
<dbReference type="Proteomes" id="UP000239814">
    <property type="component" value="Chromosome"/>
</dbReference>
<dbReference type="PANTHER" id="PTHR37297">
    <property type="entry name" value="PROTEIN NRDI"/>
    <property type="match status" value="1"/>
</dbReference>
<evidence type="ECO:0000313" key="6">
    <source>
        <dbReference type="Proteomes" id="UP000239814"/>
    </source>
</evidence>
<dbReference type="EMBL" id="CP027433">
    <property type="protein sequence ID" value="AVM02285.1"/>
    <property type="molecule type" value="Genomic_DNA"/>
</dbReference>
<evidence type="ECO:0000256" key="2">
    <source>
        <dbReference type="ARBA" id="ARBA00009942"/>
    </source>
</evidence>
<keyword evidence="6" id="KW-1185">Reference proteome</keyword>
<name>A0A2S0KKS0_9ACTN</name>
<dbReference type="Gene3D" id="3.40.50.360">
    <property type="match status" value="1"/>
</dbReference>
<dbReference type="SUPFAM" id="SSF52218">
    <property type="entry name" value="Flavoproteins"/>
    <property type="match status" value="1"/>
</dbReference>
<gene>
    <name evidence="4" type="primary">nrdI</name>
    <name evidence="5" type="ORF">C6V83_14600</name>
</gene>
<comment type="similarity">
    <text evidence="2 4">Belongs to the NrdI family.</text>
</comment>
<dbReference type="InterPro" id="IPR020852">
    <property type="entry name" value="RNR_Ib_NrdI_bac"/>
</dbReference>
<evidence type="ECO:0000313" key="5">
    <source>
        <dbReference type="EMBL" id="AVM02285.1"/>
    </source>
</evidence>